<dbReference type="VEuPathDB" id="FungiDB:MELLADRAFT_54572"/>
<dbReference type="PROSITE" id="PS52048">
    <property type="entry name" value="UCH_DOMAIN"/>
    <property type="match status" value="1"/>
</dbReference>
<feature type="domain" description="UCH catalytic" evidence="9">
    <location>
        <begin position="4"/>
        <end position="202"/>
    </location>
</feature>
<keyword evidence="4 7" id="KW-0833">Ubl conjugation pathway</keyword>
<keyword evidence="5 7" id="KW-0378">Hydrolase</keyword>
<dbReference type="Gene3D" id="3.40.532.10">
    <property type="entry name" value="Peptidase C12, ubiquitin carboxyl-terminal hydrolase"/>
    <property type="match status" value="1"/>
</dbReference>
<evidence type="ECO:0000259" key="9">
    <source>
        <dbReference type="PROSITE" id="PS52048"/>
    </source>
</evidence>
<dbReference type="eggNOG" id="KOG2778">
    <property type="taxonomic scope" value="Eukaryota"/>
</dbReference>
<dbReference type="GeneID" id="18928919"/>
<organism evidence="11">
    <name type="scientific">Melampsora larici-populina (strain 98AG31 / pathotype 3-4-7)</name>
    <name type="common">Poplar leaf rust fungus</name>
    <dbReference type="NCBI Taxonomy" id="747676"/>
    <lineage>
        <taxon>Eukaryota</taxon>
        <taxon>Fungi</taxon>
        <taxon>Dikarya</taxon>
        <taxon>Basidiomycota</taxon>
        <taxon>Pucciniomycotina</taxon>
        <taxon>Pucciniomycetes</taxon>
        <taxon>Pucciniales</taxon>
        <taxon>Melampsoraceae</taxon>
        <taxon>Melampsora</taxon>
    </lineage>
</organism>
<evidence type="ECO:0000256" key="8">
    <source>
        <dbReference type="RuleBase" id="RU361215"/>
    </source>
</evidence>
<evidence type="ECO:0000256" key="7">
    <source>
        <dbReference type="PROSITE-ProRule" id="PRU01393"/>
    </source>
</evidence>
<dbReference type="HOGENOM" id="CLU_018316_4_0_1"/>
<dbReference type="GO" id="GO:0019784">
    <property type="term" value="F:deNEDDylase activity"/>
    <property type="evidence" value="ECO:0007669"/>
    <property type="project" value="EnsemblFungi"/>
</dbReference>
<name>F4R4U4_MELLP</name>
<dbReference type="OrthoDB" id="1924260at2759"/>
<dbReference type="FunCoup" id="F4R4U4">
    <property type="interactions" value="743"/>
</dbReference>
<keyword evidence="3 7" id="KW-0645">Protease</keyword>
<dbReference type="GO" id="GO:0071629">
    <property type="term" value="P:cytoplasm protein quality control by the ubiquitin-proteasome system"/>
    <property type="evidence" value="ECO:0007669"/>
    <property type="project" value="EnsemblFungi"/>
</dbReference>
<dbReference type="InterPro" id="IPR038765">
    <property type="entry name" value="Papain-like_cys_pep_sf"/>
</dbReference>
<dbReference type="EC" id="3.4.19.12" evidence="8"/>
<dbReference type="InterPro" id="IPR001578">
    <property type="entry name" value="Peptidase_C12_UCH"/>
</dbReference>
<accession>F4R4U4</accession>
<dbReference type="GO" id="GO:0000338">
    <property type="term" value="P:protein deneddylation"/>
    <property type="evidence" value="ECO:0007669"/>
    <property type="project" value="EnsemblFungi"/>
</dbReference>
<evidence type="ECO:0000256" key="1">
    <source>
        <dbReference type="ARBA" id="ARBA00000707"/>
    </source>
</evidence>
<evidence type="ECO:0000313" key="10">
    <source>
        <dbReference type="EMBL" id="EGG12869.1"/>
    </source>
</evidence>
<proteinExistence type="inferred from homology"/>
<dbReference type="EMBL" id="GL883090">
    <property type="protein sequence ID" value="EGG12869.1"/>
    <property type="molecule type" value="Genomic_DNA"/>
</dbReference>
<dbReference type="Pfam" id="PF01088">
    <property type="entry name" value="Peptidase_C12"/>
    <property type="match status" value="1"/>
</dbReference>
<dbReference type="RefSeq" id="XP_007403807.1">
    <property type="nucleotide sequence ID" value="XM_007403745.1"/>
</dbReference>
<evidence type="ECO:0000256" key="3">
    <source>
        <dbReference type="ARBA" id="ARBA00022670"/>
    </source>
</evidence>
<feature type="site" description="Important for enzyme activity" evidence="7">
    <location>
        <position position="192"/>
    </location>
</feature>
<dbReference type="Proteomes" id="UP000001072">
    <property type="component" value="Unassembled WGS sequence"/>
</dbReference>
<gene>
    <name evidence="10" type="ORF">MELLADRAFT_54572</name>
</gene>
<dbReference type="InterPro" id="IPR036959">
    <property type="entry name" value="Peptidase_C12_UCH_sf"/>
</dbReference>
<protein>
    <recommendedName>
        <fullName evidence="8">Ubiquitin carboxyl-terminal hydrolase</fullName>
        <ecNumber evidence="8">3.4.19.12</ecNumber>
    </recommendedName>
</protein>
<keyword evidence="6 7" id="KW-0788">Thiol protease</keyword>
<dbReference type="STRING" id="747676.F4R4U4"/>
<evidence type="ECO:0000313" key="11">
    <source>
        <dbReference type="Proteomes" id="UP000001072"/>
    </source>
</evidence>
<feature type="active site" description="Nucleophile" evidence="7">
    <location>
        <position position="88"/>
    </location>
</feature>
<feature type="site" description="Transition state stabilizer" evidence="7">
    <location>
        <position position="82"/>
    </location>
</feature>
<comment type="similarity">
    <text evidence="2 7 8">Belongs to the peptidase C12 family.</text>
</comment>
<dbReference type="GO" id="GO:0004843">
    <property type="term" value="F:cysteine-type deubiquitinase activity"/>
    <property type="evidence" value="ECO:0007669"/>
    <property type="project" value="UniProtKB-UniRule"/>
</dbReference>
<dbReference type="PANTHER" id="PTHR10589:SF16">
    <property type="entry name" value="UBIQUITIN CARBOXYL-TERMINAL HYDROLASE ISOZYME L5"/>
    <property type="match status" value="1"/>
</dbReference>
<dbReference type="PRINTS" id="PR00707">
    <property type="entry name" value="UBCTHYDRLASE"/>
</dbReference>
<keyword evidence="11" id="KW-1185">Reference proteome</keyword>
<dbReference type="InParanoid" id="F4R4U4"/>
<reference evidence="11" key="1">
    <citation type="journal article" date="2011" name="Proc. Natl. Acad. Sci. U.S.A.">
        <title>Obligate biotrophy features unraveled by the genomic analysis of rust fungi.</title>
        <authorList>
            <person name="Duplessis S."/>
            <person name="Cuomo C.A."/>
            <person name="Lin Y.-C."/>
            <person name="Aerts A."/>
            <person name="Tisserant E."/>
            <person name="Veneault-Fourrey C."/>
            <person name="Joly D.L."/>
            <person name="Hacquard S."/>
            <person name="Amselem J."/>
            <person name="Cantarel B.L."/>
            <person name="Chiu R."/>
            <person name="Coutinho P.M."/>
            <person name="Feau N."/>
            <person name="Field M."/>
            <person name="Frey P."/>
            <person name="Gelhaye E."/>
            <person name="Goldberg J."/>
            <person name="Grabherr M.G."/>
            <person name="Kodira C.D."/>
            <person name="Kohler A."/>
            <person name="Kuees U."/>
            <person name="Lindquist E.A."/>
            <person name="Lucas S.M."/>
            <person name="Mago R."/>
            <person name="Mauceli E."/>
            <person name="Morin E."/>
            <person name="Murat C."/>
            <person name="Pangilinan J.L."/>
            <person name="Park R."/>
            <person name="Pearson M."/>
            <person name="Quesneville H."/>
            <person name="Rouhier N."/>
            <person name="Sakthikumar S."/>
            <person name="Salamov A.A."/>
            <person name="Schmutz J."/>
            <person name="Selles B."/>
            <person name="Shapiro H."/>
            <person name="Tanguay P."/>
            <person name="Tuskan G.A."/>
            <person name="Henrissat B."/>
            <person name="Van de Peer Y."/>
            <person name="Rouze P."/>
            <person name="Ellis J.G."/>
            <person name="Dodds P.N."/>
            <person name="Schein J.E."/>
            <person name="Zhong S."/>
            <person name="Hamelin R.C."/>
            <person name="Grigoriev I.V."/>
            <person name="Szabo L.J."/>
            <person name="Martin F."/>
        </authorList>
    </citation>
    <scope>NUCLEOTIDE SEQUENCE [LARGE SCALE GENOMIC DNA]</scope>
    <source>
        <strain evidence="11">98AG31 / pathotype 3-4-7</strain>
    </source>
</reference>
<dbReference type="PANTHER" id="PTHR10589">
    <property type="entry name" value="UBIQUITIN CARBOXYL-TERMINAL HYDROLASE"/>
    <property type="match status" value="1"/>
</dbReference>
<comment type="catalytic activity">
    <reaction evidence="1 7 8">
        <text>Thiol-dependent hydrolysis of ester, thioester, amide, peptide and isopeptide bonds formed by the C-terminal Gly of ubiquitin (a 76-residue protein attached to proteins as an intracellular targeting signal).</text>
        <dbReference type="EC" id="3.4.19.12"/>
    </reaction>
</comment>
<evidence type="ECO:0000256" key="6">
    <source>
        <dbReference type="ARBA" id="ARBA00022807"/>
    </source>
</evidence>
<dbReference type="GO" id="GO:0005737">
    <property type="term" value="C:cytoplasm"/>
    <property type="evidence" value="ECO:0007669"/>
    <property type="project" value="TreeGrafter"/>
</dbReference>
<dbReference type="AlphaFoldDB" id="F4R4U4"/>
<dbReference type="GO" id="GO:0016579">
    <property type="term" value="P:protein deubiquitination"/>
    <property type="evidence" value="ECO:0007669"/>
    <property type="project" value="TreeGrafter"/>
</dbReference>
<evidence type="ECO:0000256" key="4">
    <source>
        <dbReference type="ARBA" id="ARBA00022786"/>
    </source>
</evidence>
<feature type="active site" description="Proton donor" evidence="7">
    <location>
        <position position="177"/>
    </location>
</feature>
<dbReference type="SUPFAM" id="SSF54001">
    <property type="entry name" value="Cysteine proteinases"/>
    <property type="match status" value="1"/>
</dbReference>
<evidence type="ECO:0000256" key="5">
    <source>
        <dbReference type="ARBA" id="ARBA00022801"/>
    </source>
</evidence>
<dbReference type="KEGG" id="mlr:MELLADRAFT_54572"/>
<feature type="non-terminal residue" evidence="10">
    <location>
        <position position="202"/>
    </location>
</feature>
<sequence>MSEGWSLTESDPAIFTALLSELGVKGLQVEELWSLDKESLDKLEPVYALIFLFKYLESHSKDPSKQAGKQEVPPEGTWFAQQVITNACATLAILNAVMNVPTTDVNPNIPKGVFCPPVELGQELGQLKSFSAELDPQTRGEVLTNSEKLRTVHNSFSRPNPFHSDEPQSLTSEDAYHFITYIPVQGKLYELDGLKALPVSHG</sequence>
<evidence type="ECO:0000256" key="2">
    <source>
        <dbReference type="ARBA" id="ARBA00009326"/>
    </source>
</evidence>